<dbReference type="Proteomes" id="UP000054270">
    <property type="component" value="Unassembled WGS sequence"/>
</dbReference>
<dbReference type="EMBL" id="KN817522">
    <property type="protein sequence ID" value="KJA28094.1"/>
    <property type="molecule type" value="Genomic_DNA"/>
</dbReference>
<dbReference type="InterPro" id="IPR001180">
    <property type="entry name" value="CNH_dom"/>
</dbReference>
<dbReference type="CDD" id="cd00160">
    <property type="entry name" value="RhoGEF"/>
    <property type="match status" value="1"/>
</dbReference>
<dbReference type="SMART" id="SM00036">
    <property type="entry name" value="CNH"/>
    <property type="match status" value="1"/>
</dbReference>
<dbReference type="Pfam" id="PF00610">
    <property type="entry name" value="DEP"/>
    <property type="match status" value="1"/>
</dbReference>
<dbReference type="InterPro" id="IPR035899">
    <property type="entry name" value="DBL_dom_sf"/>
</dbReference>
<feature type="region of interest" description="Disordered" evidence="3">
    <location>
        <begin position="1"/>
        <end position="25"/>
    </location>
</feature>
<feature type="domain" description="CNH" evidence="5">
    <location>
        <begin position="642"/>
        <end position="937"/>
    </location>
</feature>
<dbReference type="PROSITE" id="PS50219">
    <property type="entry name" value="CNH"/>
    <property type="match status" value="1"/>
</dbReference>
<evidence type="ECO:0000256" key="3">
    <source>
        <dbReference type="SAM" id="MobiDB-lite"/>
    </source>
</evidence>
<dbReference type="PANTHER" id="PTHR46572:SF2">
    <property type="entry name" value="RHO1 GDP-GTP EXCHANGE PROTEIN 1-RELATED"/>
    <property type="match status" value="1"/>
</dbReference>
<dbReference type="SUPFAM" id="SSF46785">
    <property type="entry name" value="Winged helix' DNA-binding domain"/>
    <property type="match status" value="1"/>
</dbReference>
<dbReference type="CDD" id="cd04435">
    <property type="entry name" value="DEP_fRom2"/>
    <property type="match status" value="1"/>
</dbReference>
<feature type="domain" description="DH" evidence="4">
    <location>
        <begin position="261"/>
        <end position="448"/>
    </location>
</feature>
<keyword evidence="1" id="KW-0597">Phosphoprotein</keyword>
<dbReference type="Pfam" id="PF00621">
    <property type="entry name" value="RhoGEF"/>
    <property type="match status" value="1"/>
</dbReference>
<evidence type="ECO:0000313" key="6">
    <source>
        <dbReference type="EMBL" id="KJA28094.1"/>
    </source>
</evidence>
<dbReference type="InterPro" id="IPR036388">
    <property type="entry name" value="WH-like_DNA-bd_sf"/>
</dbReference>
<dbReference type="InterPro" id="IPR036390">
    <property type="entry name" value="WH_DNA-bd_sf"/>
</dbReference>
<accession>A0A0D2PB10</accession>
<dbReference type="Pfam" id="PF15405">
    <property type="entry name" value="PH_5"/>
    <property type="match status" value="1"/>
</dbReference>
<dbReference type="InterPro" id="IPR000219">
    <property type="entry name" value="DH_dom"/>
</dbReference>
<protein>
    <recommendedName>
        <fullName evidence="8">CNH domain-containing protein</fullName>
    </recommendedName>
</protein>
<dbReference type="OrthoDB" id="2272012at2759"/>
<dbReference type="Gene3D" id="1.10.10.10">
    <property type="entry name" value="Winged helix-like DNA-binding domain superfamily/Winged helix DNA-binding domain"/>
    <property type="match status" value="1"/>
</dbReference>
<keyword evidence="7" id="KW-1185">Reference proteome</keyword>
<dbReference type="InterPro" id="IPR052233">
    <property type="entry name" value="Rho-type_GEFs"/>
</dbReference>
<dbReference type="Gene3D" id="2.30.29.30">
    <property type="entry name" value="Pleckstrin-homology domain (PH domain)/Phosphotyrosine-binding domain (PTB)"/>
    <property type="match status" value="1"/>
</dbReference>
<dbReference type="Gene3D" id="1.20.900.10">
    <property type="entry name" value="Dbl homology (DH) domain"/>
    <property type="match status" value="1"/>
</dbReference>
<dbReference type="SMART" id="SM00049">
    <property type="entry name" value="DEP"/>
    <property type="match status" value="1"/>
</dbReference>
<dbReference type="PANTHER" id="PTHR46572">
    <property type="entry name" value="RHO1 GDP-GTP EXCHANGE PROTEIN 1-RELATED"/>
    <property type="match status" value="1"/>
</dbReference>
<keyword evidence="2" id="KW-0344">Guanine-nucleotide releasing factor</keyword>
<evidence type="ECO:0000259" key="5">
    <source>
        <dbReference type="PROSITE" id="PS50219"/>
    </source>
</evidence>
<gene>
    <name evidence="6" type="ORF">HYPSUDRAFT_130100</name>
</gene>
<dbReference type="OMA" id="FAHVNDI"/>
<evidence type="ECO:0000313" key="7">
    <source>
        <dbReference type="Proteomes" id="UP000054270"/>
    </source>
</evidence>
<dbReference type="PROSITE" id="PS50010">
    <property type="entry name" value="DH_2"/>
    <property type="match status" value="1"/>
</dbReference>
<dbReference type="SUPFAM" id="SSF48065">
    <property type="entry name" value="DBL homology domain (DH-domain)"/>
    <property type="match status" value="1"/>
</dbReference>
<reference evidence="7" key="1">
    <citation type="submission" date="2014-04" db="EMBL/GenBank/DDBJ databases">
        <title>Evolutionary Origins and Diversification of the Mycorrhizal Mutualists.</title>
        <authorList>
            <consortium name="DOE Joint Genome Institute"/>
            <consortium name="Mycorrhizal Genomics Consortium"/>
            <person name="Kohler A."/>
            <person name="Kuo A."/>
            <person name="Nagy L.G."/>
            <person name="Floudas D."/>
            <person name="Copeland A."/>
            <person name="Barry K.W."/>
            <person name="Cichocki N."/>
            <person name="Veneault-Fourrey C."/>
            <person name="LaButti K."/>
            <person name="Lindquist E.A."/>
            <person name="Lipzen A."/>
            <person name="Lundell T."/>
            <person name="Morin E."/>
            <person name="Murat C."/>
            <person name="Riley R."/>
            <person name="Ohm R."/>
            <person name="Sun H."/>
            <person name="Tunlid A."/>
            <person name="Henrissat B."/>
            <person name="Grigoriev I.V."/>
            <person name="Hibbett D.S."/>
            <person name="Martin F."/>
        </authorList>
    </citation>
    <scope>NUCLEOTIDE SEQUENCE [LARGE SCALE GENOMIC DNA]</scope>
    <source>
        <strain evidence="7">FD-334 SS-4</strain>
    </source>
</reference>
<dbReference type="GO" id="GO:0035556">
    <property type="term" value="P:intracellular signal transduction"/>
    <property type="evidence" value="ECO:0007669"/>
    <property type="project" value="InterPro"/>
</dbReference>
<dbReference type="Pfam" id="PF00780">
    <property type="entry name" value="CNH"/>
    <property type="match status" value="1"/>
</dbReference>
<dbReference type="AlphaFoldDB" id="A0A0D2PB10"/>
<evidence type="ECO:0000256" key="2">
    <source>
        <dbReference type="ARBA" id="ARBA00022658"/>
    </source>
</evidence>
<evidence type="ECO:0000256" key="1">
    <source>
        <dbReference type="ARBA" id="ARBA00022553"/>
    </source>
</evidence>
<evidence type="ECO:0000259" key="4">
    <source>
        <dbReference type="PROSITE" id="PS50010"/>
    </source>
</evidence>
<name>A0A0D2PB10_HYPSF</name>
<dbReference type="STRING" id="945553.A0A0D2PB10"/>
<sequence length="964" mass="110100">MSAAQQKRTSRPIAEGRISPTSLRSGPVRKTPIVYPALLSRVAQAFHERIPITDRIKDGLTYKDAFDGREAVDKIAYIIKTTDRNLALLLGRALDAQKFFHDVTYDHRLRDSANELYQFRTRLPSPFVSGELGQEQGTDSHAFFEVWVSPTTVGISPTPSPAPPMRQRRDSMSSDEITLPSGVFTLLTDCYSPTCSRDQLCYSIACPRRLEQAARLNMKPQPGLSKQISRDSLNDVPDDGTLWIHSVPQEIVNSVSDTEKKRQEAINEVIYTERDFVRDMEYLRDSWINRIKEADVIPAARLTDFLAQVFWNVHDILAVNTRLRDALSKRQKQYAVVDRIGDIFLDVVPHFGPFVSYGAHQLYGKYEFEKEKSANAAFAAFVETNERLPESRKLELNAYLTKPTTRLARYPLLLEAVLKHTPNDSSDKAALAQVVVLVREFLAKVNTETGKTENRFNLLQLDQQLVFKPGEEVNLRLRDEGREMVYKGTLNKRDGEIQVYLFDHALLFTKLVKTKQHEQYKVYRRPIPLELLLVTAPQEEMSGTMRSQQRKNQTLVRKSSFDKGRAMPSVVSAVAIKSDNKTQHSINFIHLGRKYYNLVLWASSPLSQRKWYEIIWKQQQAMRERSVIFDTVNLSEGFFSGPNKVNCAAPYSGGRRVVYGTDDGVYLSDLRDPNQHPVKVLALLDVLQVDVLEDYQLLIVLSERQVITFPLEALDPHDPMAGLKRAKRISSHTSFFKAGFCLNKVLVCIVKSSQLSSTFKTLEPIDQNIRGRAKPTFKKLLQGGNDTLKLFREFYIPVESTSIHYLKTKMCVGCSRGFEIVDLESLETQGLLDPNDESLEFVRKRENLRPMAIYRLQNDFLLCYDEFAFYVNRNGRRSRKEFMVHWEGTPTGFALHEPYVLAFEPTFVEIRHIDTGLMSQVIQGSNLRLLFADTPPSVNNSAANHGYQQPNPYQHGYVFLLSTL</sequence>
<evidence type="ECO:0008006" key="8">
    <source>
        <dbReference type="Google" id="ProtNLM"/>
    </source>
</evidence>
<dbReference type="SMART" id="SM00325">
    <property type="entry name" value="RhoGEF"/>
    <property type="match status" value="1"/>
</dbReference>
<organism evidence="6 7">
    <name type="scientific">Hypholoma sublateritium (strain FD-334 SS-4)</name>
    <dbReference type="NCBI Taxonomy" id="945553"/>
    <lineage>
        <taxon>Eukaryota</taxon>
        <taxon>Fungi</taxon>
        <taxon>Dikarya</taxon>
        <taxon>Basidiomycota</taxon>
        <taxon>Agaricomycotina</taxon>
        <taxon>Agaricomycetes</taxon>
        <taxon>Agaricomycetidae</taxon>
        <taxon>Agaricales</taxon>
        <taxon>Agaricineae</taxon>
        <taxon>Strophariaceae</taxon>
        <taxon>Hypholoma</taxon>
    </lineage>
</organism>
<dbReference type="SUPFAM" id="SSF50729">
    <property type="entry name" value="PH domain-like"/>
    <property type="match status" value="1"/>
</dbReference>
<dbReference type="InterPro" id="IPR041675">
    <property type="entry name" value="PH_5"/>
</dbReference>
<dbReference type="InterPro" id="IPR011993">
    <property type="entry name" value="PH-like_dom_sf"/>
</dbReference>
<dbReference type="InterPro" id="IPR000591">
    <property type="entry name" value="DEP_dom"/>
</dbReference>
<dbReference type="GO" id="GO:0005085">
    <property type="term" value="F:guanyl-nucleotide exchange factor activity"/>
    <property type="evidence" value="ECO:0007669"/>
    <property type="project" value="UniProtKB-KW"/>
</dbReference>
<proteinExistence type="predicted"/>